<dbReference type="EMBL" id="JAKXMK010000009">
    <property type="protein sequence ID" value="MCH6166440.1"/>
    <property type="molecule type" value="Genomic_DNA"/>
</dbReference>
<keyword evidence="3" id="KW-0732">Signal</keyword>
<evidence type="ECO:0000313" key="5">
    <source>
        <dbReference type="EMBL" id="MCH6166440.1"/>
    </source>
</evidence>
<dbReference type="InterPro" id="IPR001638">
    <property type="entry name" value="Solute-binding_3/MltF_N"/>
</dbReference>
<comment type="similarity">
    <text evidence="1">Belongs to the bacterial solute-binding protein 3 family.</text>
</comment>
<dbReference type="SUPFAM" id="SSF53850">
    <property type="entry name" value="Periplasmic binding protein-like II"/>
    <property type="match status" value="1"/>
</dbReference>
<sequence length="327" mass="34285">MTGHETRSRPSSRLPLIALAVAGVLALGSLLLPDGGTSATVPAATTQAPVAAPAAPVCSEVRESLRPTGPLPAPGAMPPGSTMAAIAARGRLIVGVDQGKYLAGYRNPITGQIEGSDIDIVDRIATAILGRPNAVQFVVLDIADRANAVRDGRVDMVVNSFTVTCARQQYVEFSSAYMTVSQRMLVPVDSGVREVEDLAGKRVCTSEGSTTEDVLRDLPLGLQVSTRAGIPDCVLDMQHGRVEAVSSDDVILAGLAAQDPQTEIVGRALDNSRYAVGMQPGQPDLVRFVNGVLEQARADGSLAASNQRWFTGHLDTIPPVAPAVYRD</sequence>
<dbReference type="Gene3D" id="3.40.190.10">
    <property type="entry name" value="Periplasmic binding protein-like II"/>
    <property type="match status" value="2"/>
</dbReference>
<dbReference type="PANTHER" id="PTHR30085:SF6">
    <property type="entry name" value="ABC TRANSPORTER GLUTAMINE-BINDING PROTEIN GLNH"/>
    <property type="match status" value="1"/>
</dbReference>
<name>A0ABS9TD27_9PSEU</name>
<dbReference type="InterPro" id="IPR051455">
    <property type="entry name" value="Bact_solute-bind_prot3"/>
</dbReference>
<proteinExistence type="inferred from homology"/>
<feature type="domain" description="Solute-binding protein family 3/N-terminal" evidence="4">
    <location>
        <begin position="91"/>
        <end position="313"/>
    </location>
</feature>
<dbReference type="Proteomes" id="UP001299970">
    <property type="component" value="Unassembled WGS sequence"/>
</dbReference>
<reference evidence="5 6" key="1">
    <citation type="submission" date="2022-03" db="EMBL/GenBank/DDBJ databases">
        <title>Pseudonocardia alaer sp. nov., a novel actinomycete isolated from reed forest soil.</title>
        <authorList>
            <person name="Wang L."/>
        </authorList>
    </citation>
    <scope>NUCLEOTIDE SEQUENCE [LARGE SCALE GENOMIC DNA]</scope>
    <source>
        <strain evidence="5 6">Y-16303</strain>
    </source>
</reference>
<protein>
    <submittedName>
        <fullName evidence="5">Glutamate ABC transporter substrate-binding protein</fullName>
    </submittedName>
</protein>
<dbReference type="SMART" id="SM00062">
    <property type="entry name" value="PBPb"/>
    <property type="match status" value="1"/>
</dbReference>
<dbReference type="PANTHER" id="PTHR30085">
    <property type="entry name" value="AMINO ACID ABC TRANSPORTER PERMEASE"/>
    <property type="match status" value="1"/>
</dbReference>
<evidence type="ECO:0000256" key="2">
    <source>
        <dbReference type="ARBA" id="ARBA00022448"/>
    </source>
</evidence>
<dbReference type="CDD" id="cd13690">
    <property type="entry name" value="PBP2_GluB"/>
    <property type="match status" value="1"/>
</dbReference>
<accession>A0ABS9TD27</accession>
<dbReference type="Pfam" id="PF00497">
    <property type="entry name" value="SBP_bac_3"/>
    <property type="match status" value="1"/>
</dbReference>
<comment type="caution">
    <text evidence="5">The sequence shown here is derived from an EMBL/GenBank/DDBJ whole genome shotgun (WGS) entry which is preliminary data.</text>
</comment>
<keyword evidence="6" id="KW-1185">Reference proteome</keyword>
<organism evidence="5 6">
    <name type="scientific">Pseudonocardia alaniniphila</name>
    <dbReference type="NCBI Taxonomy" id="75291"/>
    <lineage>
        <taxon>Bacteria</taxon>
        <taxon>Bacillati</taxon>
        <taxon>Actinomycetota</taxon>
        <taxon>Actinomycetes</taxon>
        <taxon>Pseudonocardiales</taxon>
        <taxon>Pseudonocardiaceae</taxon>
        <taxon>Pseudonocardia</taxon>
    </lineage>
</organism>
<dbReference type="RefSeq" id="WP_241036470.1">
    <property type="nucleotide sequence ID" value="NZ_BAAAJF010000002.1"/>
</dbReference>
<evidence type="ECO:0000259" key="4">
    <source>
        <dbReference type="SMART" id="SM00062"/>
    </source>
</evidence>
<evidence type="ECO:0000256" key="1">
    <source>
        <dbReference type="ARBA" id="ARBA00010333"/>
    </source>
</evidence>
<gene>
    <name evidence="5" type="ORF">MMF94_12175</name>
</gene>
<evidence type="ECO:0000256" key="3">
    <source>
        <dbReference type="ARBA" id="ARBA00022729"/>
    </source>
</evidence>
<evidence type="ECO:0000313" key="6">
    <source>
        <dbReference type="Proteomes" id="UP001299970"/>
    </source>
</evidence>
<keyword evidence="2" id="KW-0813">Transport</keyword>